<evidence type="ECO:0000313" key="3">
    <source>
        <dbReference type="EMBL" id="QHW01011.1"/>
    </source>
</evidence>
<evidence type="ECO:0000313" key="4">
    <source>
        <dbReference type="Proteomes" id="UP000464577"/>
    </source>
</evidence>
<evidence type="ECO:0000256" key="1">
    <source>
        <dbReference type="SAM" id="SignalP"/>
    </source>
</evidence>
<dbReference type="SUPFAM" id="SSF109854">
    <property type="entry name" value="DinB/YfiT-like putative metalloenzymes"/>
    <property type="match status" value="1"/>
</dbReference>
<organism evidence="3 4">
    <name type="scientific">Spirosoma endbachense</name>
    <dbReference type="NCBI Taxonomy" id="2666025"/>
    <lineage>
        <taxon>Bacteria</taxon>
        <taxon>Pseudomonadati</taxon>
        <taxon>Bacteroidota</taxon>
        <taxon>Cytophagia</taxon>
        <taxon>Cytophagales</taxon>
        <taxon>Cytophagaceae</taxon>
        <taxon>Spirosoma</taxon>
    </lineage>
</organism>
<dbReference type="InterPro" id="IPR024775">
    <property type="entry name" value="DinB-like"/>
</dbReference>
<proteinExistence type="predicted"/>
<evidence type="ECO:0000259" key="2">
    <source>
        <dbReference type="Pfam" id="PF12867"/>
    </source>
</evidence>
<dbReference type="AlphaFoldDB" id="A0A6P1WAU6"/>
<keyword evidence="4" id="KW-1185">Reference proteome</keyword>
<dbReference type="Pfam" id="PF12867">
    <property type="entry name" value="DinB_2"/>
    <property type="match status" value="1"/>
</dbReference>
<name>A0A6P1WAU6_9BACT</name>
<feature type="signal peptide" evidence="1">
    <location>
        <begin position="1"/>
        <end position="18"/>
    </location>
</feature>
<dbReference type="Gene3D" id="1.20.120.450">
    <property type="entry name" value="dinb family like domain"/>
    <property type="match status" value="1"/>
</dbReference>
<dbReference type="KEGG" id="senf:GJR95_40935"/>
<accession>A0A6P1WAU6</accession>
<sequence>MKLLFSLLLSLSSCSVTAQNPANDSWKQQLIADWERAKAYTGEYLTAMPADQYGFRAADSIRSFSQQMLHLAIANVVMATHATGVQNAGVQAVFFKPGFEQRPTAQSRDSVMYYVYTSYDYTINALKRMNGGQLGEVVTRDMPGGRRTATRLGWLLKAFEHQTHHRGQCTIYLRRLEIRPPAEKLW</sequence>
<dbReference type="RefSeq" id="WP_162391405.1">
    <property type="nucleotide sequence ID" value="NZ_CP045997.1"/>
</dbReference>
<dbReference type="InterPro" id="IPR034660">
    <property type="entry name" value="DinB/YfiT-like"/>
</dbReference>
<protein>
    <submittedName>
        <fullName evidence="3">Damage-inducible protein DinB</fullName>
    </submittedName>
</protein>
<dbReference type="EMBL" id="CP045997">
    <property type="protein sequence ID" value="QHW01011.1"/>
    <property type="molecule type" value="Genomic_DNA"/>
</dbReference>
<feature type="chain" id="PRO_5027063875" evidence="1">
    <location>
        <begin position="19"/>
        <end position="186"/>
    </location>
</feature>
<dbReference type="Proteomes" id="UP000464577">
    <property type="component" value="Chromosome"/>
</dbReference>
<reference evidence="3 4" key="1">
    <citation type="submission" date="2019-11" db="EMBL/GenBank/DDBJ databases">
        <title>Spirosoma endbachense sp. nov., isolated from a natural salt meadow.</title>
        <authorList>
            <person name="Rojas J."/>
            <person name="Ambika Manirajan B."/>
            <person name="Ratering S."/>
            <person name="Suarez C."/>
            <person name="Geissler-Plaum R."/>
            <person name="Schnell S."/>
        </authorList>
    </citation>
    <scope>NUCLEOTIDE SEQUENCE [LARGE SCALE GENOMIC DNA]</scope>
    <source>
        <strain evidence="3 4">I-24</strain>
    </source>
</reference>
<gene>
    <name evidence="3" type="ORF">GJR95_40935</name>
</gene>
<keyword evidence="1" id="KW-0732">Signal</keyword>
<feature type="domain" description="DinB-like" evidence="2">
    <location>
        <begin position="34"/>
        <end position="169"/>
    </location>
</feature>